<dbReference type="EMBL" id="VIVL01000015">
    <property type="protein sequence ID" value="TWD75886.1"/>
    <property type="molecule type" value="Genomic_DNA"/>
</dbReference>
<evidence type="ECO:0000313" key="6">
    <source>
        <dbReference type="Proteomes" id="UP000319722"/>
    </source>
</evidence>
<dbReference type="PANTHER" id="PTHR46796">
    <property type="entry name" value="HTH-TYPE TRANSCRIPTIONAL ACTIVATOR RHAS-RELATED"/>
    <property type="match status" value="1"/>
</dbReference>
<dbReference type="SMART" id="SM00342">
    <property type="entry name" value="HTH_ARAC"/>
    <property type="match status" value="1"/>
</dbReference>
<dbReference type="Proteomes" id="UP000319722">
    <property type="component" value="Unassembled WGS sequence"/>
</dbReference>
<dbReference type="SUPFAM" id="SSF46689">
    <property type="entry name" value="Homeodomain-like"/>
    <property type="match status" value="2"/>
</dbReference>
<dbReference type="GO" id="GO:0003700">
    <property type="term" value="F:DNA-binding transcription factor activity"/>
    <property type="evidence" value="ECO:0007669"/>
    <property type="project" value="InterPro"/>
</dbReference>
<organism evidence="5 6">
    <name type="scientific">Variovorax beijingensis</name>
    <dbReference type="NCBI Taxonomy" id="2496117"/>
    <lineage>
        <taxon>Bacteria</taxon>
        <taxon>Pseudomonadati</taxon>
        <taxon>Pseudomonadota</taxon>
        <taxon>Betaproteobacteria</taxon>
        <taxon>Burkholderiales</taxon>
        <taxon>Comamonadaceae</taxon>
        <taxon>Variovorax</taxon>
    </lineage>
</organism>
<dbReference type="Gene3D" id="1.10.10.60">
    <property type="entry name" value="Homeodomain-like"/>
    <property type="match status" value="2"/>
</dbReference>
<keyword evidence="3" id="KW-0804">Transcription</keyword>
<name>A0A561BAE1_9BURK</name>
<evidence type="ECO:0000313" key="5">
    <source>
        <dbReference type="EMBL" id="TWD75886.1"/>
    </source>
</evidence>
<evidence type="ECO:0000256" key="3">
    <source>
        <dbReference type="ARBA" id="ARBA00023163"/>
    </source>
</evidence>
<dbReference type="AlphaFoldDB" id="A0A561BAE1"/>
<proteinExistence type="predicted"/>
<dbReference type="RefSeq" id="WP_145747203.1">
    <property type="nucleotide sequence ID" value="NZ_VIVL01000015.1"/>
</dbReference>
<protein>
    <submittedName>
        <fullName evidence="5">AraC family transcriptional regulator</fullName>
    </submittedName>
</protein>
<dbReference type="PRINTS" id="PR00032">
    <property type="entry name" value="HTHARAC"/>
</dbReference>
<dbReference type="GO" id="GO:0043565">
    <property type="term" value="F:sequence-specific DNA binding"/>
    <property type="evidence" value="ECO:0007669"/>
    <property type="project" value="InterPro"/>
</dbReference>
<evidence type="ECO:0000259" key="4">
    <source>
        <dbReference type="PROSITE" id="PS01124"/>
    </source>
</evidence>
<dbReference type="InterPro" id="IPR020449">
    <property type="entry name" value="Tscrpt_reg_AraC-type_HTH"/>
</dbReference>
<dbReference type="Pfam" id="PF12833">
    <property type="entry name" value="HTH_18"/>
    <property type="match status" value="1"/>
</dbReference>
<dbReference type="PANTHER" id="PTHR46796:SF6">
    <property type="entry name" value="ARAC SUBFAMILY"/>
    <property type="match status" value="1"/>
</dbReference>
<evidence type="ECO:0000256" key="2">
    <source>
        <dbReference type="ARBA" id="ARBA00023125"/>
    </source>
</evidence>
<comment type="caution">
    <text evidence="5">The sequence shown here is derived from an EMBL/GenBank/DDBJ whole genome shotgun (WGS) entry which is preliminary data.</text>
</comment>
<dbReference type="InterPro" id="IPR009057">
    <property type="entry name" value="Homeodomain-like_sf"/>
</dbReference>
<evidence type="ECO:0000256" key="1">
    <source>
        <dbReference type="ARBA" id="ARBA00023015"/>
    </source>
</evidence>
<gene>
    <name evidence="5" type="ORF">FB547_11599</name>
</gene>
<keyword evidence="1" id="KW-0805">Transcription regulation</keyword>
<keyword evidence="2" id="KW-0238">DNA-binding</keyword>
<dbReference type="PROSITE" id="PS01124">
    <property type="entry name" value="HTH_ARAC_FAMILY_2"/>
    <property type="match status" value="1"/>
</dbReference>
<dbReference type="InterPro" id="IPR050204">
    <property type="entry name" value="AraC_XylS_family_regulators"/>
</dbReference>
<dbReference type="InterPro" id="IPR018060">
    <property type="entry name" value="HTH_AraC"/>
</dbReference>
<dbReference type="OrthoDB" id="3631840at2"/>
<accession>A0A561BAE1</accession>
<reference evidence="5 6" key="1">
    <citation type="submission" date="2019-06" db="EMBL/GenBank/DDBJ databases">
        <title>Sorghum-associated microbial communities from plants grown in Nebraska, USA.</title>
        <authorList>
            <person name="Schachtman D."/>
        </authorList>
    </citation>
    <scope>NUCLEOTIDE SEQUENCE [LARGE SCALE GENOMIC DNA]</scope>
    <source>
        <strain evidence="5 6">T529</strain>
    </source>
</reference>
<sequence>MHGHLDPQTEYREVGGELVSGTIADSRTTHVEVLARRATGPISWRFRQPRIALFWFRSGLKELHLELDGRRIDSEIRKGTSLTLLPASTSVVGEFEVAPSFDYTVAFLDPAVASDAGCHFDRPLIGFGSEDLQRSLSMLCREARNADSLYGLFAEGWAMQALALLARIDGSQAATVRPSGGLAPSSFRRIVDYIEADLSRPFTIEDLARVAGVSPRHFIRAFRESSGQTPLRFVYSLRLERAKEFLLDPRRTATEIALDCGFSHAQHFSTAFKQATGMTPSEFRRAATH</sequence>
<feature type="domain" description="HTH araC/xylS-type" evidence="4">
    <location>
        <begin position="188"/>
        <end position="286"/>
    </location>
</feature>